<keyword evidence="3" id="KW-1185">Reference proteome</keyword>
<dbReference type="CDD" id="cd02440">
    <property type="entry name" value="AdoMet_MTases"/>
    <property type="match status" value="1"/>
</dbReference>
<dbReference type="SUPFAM" id="SSF53335">
    <property type="entry name" value="S-adenosyl-L-methionine-dependent methyltransferases"/>
    <property type="match status" value="1"/>
</dbReference>
<protein>
    <submittedName>
        <fullName evidence="2">Putative S-adenosylmethionine-dependent methyltransferase/MSMEI_2290</fullName>
        <ecNumber evidence="2">2.1.1.-</ecNumber>
    </submittedName>
</protein>
<dbReference type="Pfam" id="PF08241">
    <property type="entry name" value="Methyltransf_11"/>
    <property type="match status" value="1"/>
</dbReference>
<name>A0A518GBR0_9BACT</name>
<dbReference type="OrthoDB" id="22151at2"/>
<dbReference type="EC" id="2.1.1.-" evidence="2"/>
<dbReference type="EMBL" id="CP036298">
    <property type="protein sequence ID" value="QDV26024.1"/>
    <property type="molecule type" value="Genomic_DNA"/>
</dbReference>
<dbReference type="Proteomes" id="UP000318017">
    <property type="component" value="Chromosome"/>
</dbReference>
<feature type="domain" description="Methyltransferase type 11" evidence="1">
    <location>
        <begin position="52"/>
        <end position="143"/>
    </location>
</feature>
<dbReference type="InterPro" id="IPR013216">
    <property type="entry name" value="Methyltransf_11"/>
</dbReference>
<dbReference type="KEGG" id="ahel:Q31a_43940"/>
<dbReference type="GO" id="GO:0008757">
    <property type="term" value="F:S-adenosylmethionine-dependent methyltransferase activity"/>
    <property type="evidence" value="ECO:0007669"/>
    <property type="project" value="InterPro"/>
</dbReference>
<accession>A0A518GBR0</accession>
<keyword evidence="2" id="KW-0489">Methyltransferase</keyword>
<gene>
    <name evidence="2" type="ORF">Q31a_43940</name>
</gene>
<dbReference type="RefSeq" id="WP_145081866.1">
    <property type="nucleotide sequence ID" value="NZ_CP036298.1"/>
</dbReference>
<proteinExistence type="predicted"/>
<keyword evidence="2" id="KW-0808">Transferase</keyword>
<evidence type="ECO:0000259" key="1">
    <source>
        <dbReference type="Pfam" id="PF08241"/>
    </source>
</evidence>
<sequence length="241" mass="27039">MNDLIEVVSDFTPKTAWEKHVTATRWGKYITDVEQRLILQGQELAGPPVTALEIGIGGGRWGKMLSDLGWQITGTDIDRASLDICLERIPHAECICVEPGSEEFPSPSESVRLLLGIEVSEMLECDWFIQEAQRVLEPGGVFVGVFQNRSSLRGLLKNWFPTKGDPNASTHYKVAYSPWRKQMTKHGFNMIEEEGLCWLPFFSRGSDSRMIPAAVAVEQWSGLRRMASLSPWIVFIAQKVG</sequence>
<dbReference type="AlphaFoldDB" id="A0A518GBR0"/>
<dbReference type="GO" id="GO:0032259">
    <property type="term" value="P:methylation"/>
    <property type="evidence" value="ECO:0007669"/>
    <property type="project" value="UniProtKB-KW"/>
</dbReference>
<organism evidence="2 3">
    <name type="scientific">Aureliella helgolandensis</name>
    <dbReference type="NCBI Taxonomy" id="2527968"/>
    <lineage>
        <taxon>Bacteria</taxon>
        <taxon>Pseudomonadati</taxon>
        <taxon>Planctomycetota</taxon>
        <taxon>Planctomycetia</taxon>
        <taxon>Pirellulales</taxon>
        <taxon>Pirellulaceae</taxon>
        <taxon>Aureliella</taxon>
    </lineage>
</organism>
<dbReference type="Gene3D" id="3.40.50.150">
    <property type="entry name" value="Vaccinia Virus protein VP39"/>
    <property type="match status" value="1"/>
</dbReference>
<evidence type="ECO:0000313" key="2">
    <source>
        <dbReference type="EMBL" id="QDV26024.1"/>
    </source>
</evidence>
<evidence type="ECO:0000313" key="3">
    <source>
        <dbReference type="Proteomes" id="UP000318017"/>
    </source>
</evidence>
<dbReference type="InterPro" id="IPR029063">
    <property type="entry name" value="SAM-dependent_MTases_sf"/>
</dbReference>
<reference evidence="2 3" key="1">
    <citation type="submission" date="2019-02" db="EMBL/GenBank/DDBJ databases">
        <title>Deep-cultivation of Planctomycetes and their phenomic and genomic characterization uncovers novel biology.</title>
        <authorList>
            <person name="Wiegand S."/>
            <person name="Jogler M."/>
            <person name="Boedeker C."/>
            <person name="Pinto D."/>
            <person name="Vollmers J."/>
            <person name="Rivas-Marin E."/>
            <person name="Kohn T."/>
            <person name="Peeters S.H."/>
            <person name="Heuer A."/>
            <person name="Rast P."/>
            <person name="Oberbeckmann S."/>
            <person name="Bunk B."/>
            <person name="Jeske O."/>
            <person name="Meyerdierks A."/>
            <person name="Storesund J.E."/>
            <person name="Kallscheuer N."/>
            <person name="Luecker S."/>
            <person name="Lage O.M."/>
            <person name="Pohl T."/>
            <person name="Merkel B.J."/>
            <person name="Hornburger P."/>
            <person name="Mueller R.-W."/>
            <person name="Bruemmer F."/>
            <person name="Labrenz M."/>
            <person name="Spormann A.M."/>
            <person name="Op den Camp H."/>
            <person name="Overmann J."/>
            <person name="Amann R."/>
            <person name="Jetten M.S.M."/>
            <person name="Mascher T."/>
            <person name="Medema M.H."/>
            <person name="Devos D.P."/>
            <person name="Kaster A.-K."/>
            <person name="Ovreas L."/>
            <person name="Rohde M."/>
            <person name="Galperin M.Y."/>
            <person name="Jogler C."/>
        </authorList>
    </citation>
    <scope>NUCLEOTIDE SEQUENCE [LARGE SCALE GENOMIC DNA]</scope>
    <source>
        <strain evidence="2 3">Q31a</strain>
    </source>
</reference>